<evidence type="ECO:0000256" key="8">
    <source>
        <dbReference type="ARBA" id="ARBA00040914"/>
    </source>
</evidence>
<dbReference type="GO" id="GO:0005886">
    <property type="term" value="C:plasma membrane"/>
    <property type="evidence" value="ECO:0007669"/>
    <property type="project" value="UniProtKB-SubCell"/>
</dbReference>
<evidence type="ECO:0000256" key="4">
    <source>
        <dbReference type="ARBA" id="ARBA00022692"/>
    </source>
</evidence>
<feature type="transmembrane region" description="Helical" evidence="9">
    <location>
        <begin position="388"/>
        <end position="414"/>
    </location>
</feature>
<keyword evidence="5 9" id="KW-1133">Transmembrane helix</keyword>
<dbReference type="InterPro" id="IPR011701">
    <property type="entry name" value="MFS"/>
</dbReference>
<keyword evidence="2" id="KW-0813">Transport</keyword>
<feature type="transmembrane region" description="Helical" evidence="9">
    <location>
        <begin position="237"/>
        <end position="261"/>
    </location>
</feature>
<dbReference type="InterPro" id="IPR020846">
    <property type="entry name" value="MFS_dom"/>
</dbReference>
<feature type="transmembrane region" description="Helical" evidence="9">
    <location>
        <begin position="273"/>
        <end position="293"/>
    </location>
</feature>
<feature type="transmembrane region" description="Helical" evidence="9">
    <location>
        <begin position="61"/>
        <end position="83"/>
    </location>
</feature>
<proteinExistence type="inferred from homology"/>
<reference evidence="11 12" key="1">
    <citation type="submission" date="2020-08" db="EMBL/GenBank/DDBJ databases">
        <title>Genomic Encyclopedia of Type Strains, Phase IV (KMG-IV): sequencing the most valuable type-strain genomes for metagenomic binning, comparative biology and taxonomic classification.</title>
        <authorList>
            <person name="Goeker M."/>
        </authorList>
    </citation>
    <scope>NUCLEOTIDE SEQUENCE [LARGE SCALE GENOMIC DNA]</scope>
    <source>
        <strain evidence="11 12">DSM 26189</strain>
    </source>
</reference>
<feature type="transmembrane region" description="Helical" evidence="9">
    <location>
        <begin position="305"/>
        <end position="325"/>
    </location>
</feature>
<feature type="transmembrane region" description="Helical" evidence="9">
    <location>
        <begin position="188"/>
        <end position="206"/>
    </location>
</feature>
<feature type="domain" description="Major facilitator superfamily (MFS) profile" evidence="10">
    <location>
        <begin position="1"/>
        <end position="211"/>
    </location>
</feature>
<dbReference type="Pfam" id="PF07690">
    <property type="entry name" value="MFS_1"/>
    <property type="match status" value="1"/>
</dbReference>
<dbReference type="Gene3D" id="1.20.1250.20">
    <property type="entry name" value="MFS general substrate transporter like domains"/>
    <property type="match status" value="1"/>
</dbReference>
<evidence type="ECO:0000256" key="1">
    <source>
        <dbReference type="ARBA" id="ARBA00004651"/>
    </source>
</evidence>
<comment type="subcellular location">
    <subcellularLocation>
        <location evidence="1">Cell membrane</location>
        <topology evidence="1">Multi-pass membrane protein</topology>
    </subcellularLocation>
</comment>
<name>A0A7W6FP42_9SPHN</name>
<keyword evidence="12" id="KW-1185">Reference proteome</keyword>
<evidence type="ECO:0000256" key="6">
    <source>
        <dbReference type="ARBA" id="ARBA00023136"/>
    </source>
</evidence>
<evidence type="ECO:0000313" key="11">
    <source>
        <dbReference type="EMBL" id="MBB3925410.1"/>
    </source>
</evidence>
<dbReference type="PROSITE" id="PS50850">
    <property type="entry name" value="MFS"/>
    <property type="match status" value="1"/>
</dbReference>
<feature type="transmembrane region" description="Helical" evidence="9">
    <location>
        <begin position="158"/>
        <end position="182"/>
    </location>
</feature>
<evidence type="ECO:0000256" key="9">
    <source>
        <dbReference type="SAM" id="Phobius"/>
    </source>
</evidence>
<dbReference type="RefSeq" id="WP_188070973.1">
    <property type="nucleotide sequence ID" value="NZ_BSPS01000158.1"/>
</dbReference>
<feature type="transmembrane region" description="Helical" evidence="9">
    <location>
        <begin position="95"/>
        <end position="113"/>
    </location>
</feature>
<feature type="transmembrane region" description="Helical" evidence="9">
    <location>
        <begin position="27"/>
        <end position="49"/>
    </location>
</feature>
<evidence type="ECO:0000256" key="2">
    <source>
        <dbReference type="ARBA" id="ARBA00022448"/>
    </source>
</evidence>
<dbReference type="EMBL" id="JACIDT010000003">
    <property type="protein sequence ID" value="MBB3925410.1"/>
    <property type="molecule type" value="Genomic_DNA"/>
</dbReference>
<dbReference type="AlphaFoldDB" id="A0A7W6FP42"/>
<feature type="transmembrane region" description="Helical" evidence="9">
    <location>
        <begin position="331"/>
        <end position="351"/>
    </location>
</feature>
<keyword evidence="3" id="KW-1003">Cell membrane</keyword>
<comment type="caution">
    <text evidence="11">The sequence shown here is derived from an EMBL/GenBank/DDBJ whole genome shotgun (WGS) entry which is preliminary data.</text>
</comment>
<comment type="similarity">
    <text evidence="7">Belongs to the major facilitator superfamily. Drug:H(+) antiporter-3 (DHA3) (TC 2.A.1.21) family.</text>
</comment>
<dbReference type="PANTHER" id="PTHR23513:SF9">
    <property type="entry name" value="ENTEROBACTIN EXPORTER ENTS"/>
    <property type="match status" value="1"/>
</dbReference>
<evidence type="ECO:0000256" key="7">
    <source>
        <dbReference type="ARBA" id="ARBA00038075"/>
    </source>
</evidence>
<protein>
    <recommendedName>
        <fullName evidence="8">Multidrug efflux pump Tap</fullName>
    </recommendedName>
</protein>
<evidence type="ECO:0000313" key="12">
    <source>
        <dbReference type="Proteomes" id="UP000571950"/>
    </source>
</evidence>
<evidence type="ECO:0000256" key="3">
    <source>
        <dbReference type="ARBA" id="ARBA00022475"/>
    </source>
</evidence>
<dbReference type="InterPro" id="IPR036259">
    <property type="entry name" value="MFS_trans_sf"/>
</dbReference>
<evidence type="ECO:0000256" key="5">
    <source>
        <dbReference type="ARBA" id="ARBA00022989"/>
    </source>
</evidence>
<evidence type="ECO:0000259" key="10">
    <source>
        <dbReference type="PROSITE" id="PS50850"/>
    </source>
</evidence>
<dbReference type="CDD" id="cd06173">
    <property type="entry name" value="MFS_MefA_like"/>
    <property type="match status" value="1"/>
</dbReference>
<accession>A0A7W6FP42</accession>
<gene>
    <name evidence="11" type="ORF">GGR43_001123</name>
</gene>
<dbReference type="Proteomes" id="UP000571950">
    <property type="component" value="Unassembled WGS sequence"/>
</dbReference>
<sequence>MTSVSASSPAPAASAHPLRYRDFRYYILARLFTTLGQFSMMIVIGWQTYSTARLTMGTHAAAAQLGFIGLAQFVPVFLLSPATGWIADHYDRRRIVILAVLLQLLSAAILAWATWEENISLPLLFGVAALLGVARCFSGPAFGSMVPRLVPMEAMPRALAFSSMIWQFGMIIGPALGGYIFAAFAAGPYLLAATLFAIGTAAMTLIPPQPPSEAASVDRRPLRQILEGIAYVRGNRLVLGAITLDLMAVLLAGSTALLPVYARDIFHVGAQGLGELAAAPGIGAAFTALIFGLRPPEHNVGNKMLIGVAFFGAATVVFGLTAFMPSGIARWVAMGALFTCGVADMFSVFVRQTLIQIYTPDEMRGRVASFSLIAISASNELGEAESGFLAALIGPVSAVVAGGLGAIVTVAIWAKLFPEIGRARRFDAVVDDGPATGQEKER</sequence>
<organism evidence="11 12">
    <name type="scientific">Sphingobium jiangsuense</name>
    <dbReference type="NCBI Taxonomy" id="870476"/>
    <lineage>
        <taxon>Bacteria</taxon>
        <taxon>Pseudomonadati</taxon>
        <taxon>Pseudomonadota</taxon>
        <taxon>Alphaproteobacteria</taxon>
        <taxon>Sphingomonadales</taxon>
        <taxon>Sphingomonadaceae</taxon>
        <taxon>Sphingobium</taxon>
    </lineage>
</organism>
<dbReference type="SUPFAM" id="SSF103473">
    <property type="entry name" value="MFS general substrate transporter"/>
    <property type="match status" value="1"/>
</dbReference>
<keyword evidence="6 9" id="KW-0472">Membrane</keyword>
<keyword evidence="4 9" id="KW-0812">Transmembrane</keyword>
<feature type="transmembrane region" description="Helical" evidence="9">
    <location>
        <begin position="119"/>
        <end position="137"/>
    </location>
</feature>
<dbReference type="PANTHER" id="PTHR23513">
    <property type="entry name" value="INTEGRAL MEMBRANE EFFLUX PROTEIN-RELATED"/>
    <property type="match status" value="1"/>
</dbReference>
<dbReference type="GO" id="GO:0022857">
    <property type="term" value="F:transmembrane transporter activity"/>
    <property type="evidence" value="ECO:0007669"/>
    <property type="project" value="InterPro"/>
</dbReference>